<dbReference type="EC" id="2.7.7.-" evidence="8"/>
<feature type="binding site" evidence="8">
    <location>
        <position position="243"/>
    </location>
    <ligand>
        <name>Mg(2+)</name>
        <dbReference type="ChEBI" id="CHEBI:18420"/>
    </ligand>
</feature>
<feature type="binding site" evidence="8">
    <location>
        <position position="167"/>
    </location>
    <ligand>
        <name>ATP</name>
        <dbReference type="ChEBI" id="CHEBI:30616"/>
    </ligand>
</feature>
<evidence type="ECO:0000256" key="4">
    <source>
        <dbReference type="ARBA" id="ARBA00022723"/>
    </source>
</evidence>
<evidence type="ECO:0000256" key="1">
    <source>
        <dbReference type="ARBA" id="ARBA00009747"/>
    </source>
</evidence>
<evidence type="ECO:0000256" key="6">
    <source>
        <dbReference type="ARBA" id="ARBA00022840"/>
    </source>
</evidence>
<evidence type="ECO:0000256" key="7">
    <source>
        <dbReference type="ARBA" id="ARBA00022842"/>
    </source>
</evidence>
<comment type="catalytic activity">
    <reaction evidence="8">
        <text>L-tyrosyl-[protein] + ATP = O-(5'-adenylyl)-L-tyrosyl-[protein] + diphosphate</text>
        <dbReference type="Rhea" id="RHEA:54288"/>
        <dbReference type="Rhea" id="RHEA-COMP:10136"/>
        <dbReference type="Rhea" id="RHEA-COMP:13846"/>
        <dbReference type="ChEBI" id="CHEBI:30616"/>
        <dbReference type="ChEBI" id="CHEBI:33019"/>
        <dbReference type="ChEBI" id="CHEBI:46858"/>
        <dbReference type="ChEBI" id="CHEBI:83624"/>
        <dbReference type="EC" id="2.7.7.108"/>
    </reaction>
</comment>
<dbReference type="PANTHER" id="PTHR32057:SF14">
    <property type="entry name" value="PROTEIN ADENYLYLTRANSFERASE SELO, MITOCHONDRIAL"/>
    <property type="match status" value="1"/>
</dbReference>
<comment type="caution">
    <text evidence="9">The sequence shown here is derived from an EMBL/GenBank/DDBJ whole genome shotgun (WGS) entry which is preliminary data.</text>
</comment>
<proteinExistence type="inferred from homology"/>
<accession>A0ABW5WRU9</accession>
<protein>
    <recommendedName>
        <fullName evidence="8">Protein nucleotidyltransferase YdiU</fullName>
        <ecNumber evidence="8">2.7.7.-</ecNumber>
    </recommendedName>
    <alternativeName>
        <fullName evidence="8">Protein adenylyltransferase YdiU</fullName>
        <ecNumber evidence="8">2.7.7.108</ecNumber>
    </alternativeName>
    <alternativeName>
        <fullName evidence="8">Protein uridylyltransferase YdiU</fullName>
        <ecNumber evidence="8">2.7.7.-</ecNumber>
    </alternativeName>
</protein>
<name>A0ABW5WRU9_9STAP</name>
<feature type="active site" description="Proton acceptor" evidence="8">
    <location>
        <position position="242"/>
    </location>
</feature>
<keyword evidence="8" id="KW-0464">Manganese</keyword>
<comment type="function">
    <text evidence="8">Nucleotidyltransferase involved in the post-translational modification of proteins. It can catalyze the addition of adenosine monophosphate (AMP) or uridine monophosphate (UMP) to a protein, resulting in modifications known as AMPylation and UMPylation.</text>
</comment>
<evidence type="ECO:0000256" key="5">
    <source>
        <dbReference type="ARBA" id="ARBA00022741"/>
    </source>
</evidence>
<keyword evidence="2 8" id="KW-0808">Transferase</keyword>
<feature type="binding site" evidence="8">
    <location>
        <position position="84"/>
    </location>
    <ligand>
        <name>ATP</name>
        <dbReference type="ChEBI" id="CHEBI:30616"/>
    </ligand>
</feature>
<comment type="cofactor">
    <cofactor evidence="8">
        <name>Mg(2+)</name>
        <dbReference type="ChEBI" id="CHEBI:18420"/>
    </cofactor>
    <cofactor evidence="8">
        <name>Mn(2+)</name>
        <dbReference type="ChEBI" id="CHEBI:29035"/>
    </cofactor>
</comment>
<evidence type="ECO:0000256" key="3">
    <source>
        <dbReference type="ARBA" id="ARBA00022695"/>
    </source>
</evidence>
<comment type="similarity">
    <text evidence="1 8">Belongs to the SELO family.</text>
</comment>
<feature type="binding site" evidence="8">
    <location>
        <position position="117"/>
    </location>
    <ligand>
        <name>ATP</name>
        <dbReference type="ChEBI" id="CHEBI:30616"/>
    </ligand>
</feature>
<evidence type="ECO:0000256" key="8">
    <source>
        <dbReference type="HAMAP-Rule" id="MF_00692"/>
    </source>
</evidence>
<dbReference type="Proteomes" id="UP001597519">
    <property type="component" value="Unassembled WGS sequence"/>
</dbReference>
<comment type="catalytic activity">
    <reaction evidence="8">
        <text>L-seryl-[protein] + UTP = O-(5'-uridylyl)-L-seryl-[protein] + diphosphate</text>
        <dbReference type="Rhea" id="RHEA:64604"/>
        <dbReference type="Rhea" id="RHEA-COMP:9863"/>
        <dbReference type="Rhea" id="RHEA-COMP:16635"/>
        <dbReference type="ChEBI" id="CHEBI:29999"/>
        <dbReference type="ChEBI" id="CHEBI:33019"/>
        <dbReference type="ChEBI" id="CHEBI:46398"/>
        <dbReference type="ChEBI" id="CHEBI:156051"/>
    </reaction>
</comment>
<keyword evidence="10" id="KW-1185">Reference proteome</keyword>
<keyword evidence="6 8" id="KW-0067">ATP-binding</keyword>
<evidence type="ECO:0000313" key="9">
    <source>
        <dbReference type="EMBL" id="MFD2829024.1"/>
    </source>
</evidence>
<dbReference type="NCBIfam" id="NF000658">
    <property type="entry name" value="PRK00029.1"/>
    <property type="match status" value="1"/>
</dbReference>
<keyword evidence="7 8" id="KW-0460">Magnesium</keyword>
<dbReference type="InterPro" id="IPR003846">
    <property type="entry name" value="SelO"/>
</dbReference>
<dbReference type="HAMAP" id="MF_00692">
    <property type="entry name" value="SelO"/>
    <property type="match status" value="1"/>
</dbReference>
<comment type="catalytic activity">
    <reaction evidence="8">
        <text>L-seryl-[protein] + ATP = 3-O-(5'-adenylyl)-L-seryl-[protein] + diphosphate</text>
        <dbReference type="Rhea" id="RHEA:58120"/>
        <dbReference type="Rhea" id="RHEA-COMP:9863"/>
        <dbReference type="Rhea" id="RHEA-COMP:15073"/>
        <dbReference type="ChEBI" id="CHEBI:29999"/>
        <dbReference type="ChEBI" id="CHEBI:30616"/>
        <dbReference type="ChEBI" id="CHEBI:33019"/>
        <dbReference type="ChEBI" id="CHEBI:142516"/>
        <dbReference type="EC" id="2.7.7.108"/>
    </reaction>
</comment>
<feature type="binding site" evidence="8">
    <location>
        <position position="104"/>
    </location>
    <ligand>
        <name>ATP</name>
        <dbReference type="ChEBI" id="CHEBI:30616"/>
    </ligand>
</feature>
<evidence type="ECO:0000256" key="2">
    <source>
        <dbReference type="ARBA" id="ARBA00022679"/>
    </source>
</evidence>
<dbReference type="Pfam" id="PF02696">
    <property type="entry name" value="SelO"/>
    <property type="match status" value="1"/>
</dbReference>
<keyword evidence="3 8" id="KW-0548">Nucleotidyltransferase</keyword>
<sequence>MAEKFNWSHTYKELPEVFWTEVDMMDAPEAEMVLFNKNLAAVLNLPENPDNYNDIFTGRGMDKPIALAYAGHQFGHFNMLGDGRAALLGEHVTPSGERYDVHLKGTGRTEFSRNGDGLAAVGPMVREYIISEALHALGIPTNRTLGVMETGRAVVREKNLPGAVLARVASSHIRVGTFEYAARLSKEHVQTLADYTIERHYPKIKHSENKYELFLESVAHAQSYLISEWMGVGFIHGVMNTDNMTVSGESIDFGPCAFMNQYDQDTVYSSIDTEGRYRYRNQPAIGQWNLSKLAEALIPILDDNEDEAVKKAEKVLGQYRDLYQAYWLKKMANKLGIIKLEENDVDVILEWLDILEENRADYTSAFRNLTNNEISKLEFNTTERFSKWFESWQSLLEGKEATLDEAYTVMKAVNPAVIPRNHIVENAVSAAENGDYSQAEALIEVLKYPYVDEHDEVYKNPPKPDEEITATFCGT</sequence>
<gene>
    <name evidence="8" type="primary">ydiU</name>
    <name evidence="8" type="synonym">selO</name>
    <name evidence="9" type="ORF">ACFSX4_01000</name>
</gene>
<comment type="catalytic activity">
    <reaction evidence="8">
        <text>L-threonyl-[protein] + ATP = 3-O-(5'-adenylyl)-L-threonyl-[protein] + diphosphate</text>
        <dbReference type="Rhea" id="RHEA:54292"/>
        <dbReference type="Rhea" id="RHEA-COMP:11060"/>
        <dbReference type="Rhea" id="RHEA-COMP:13847"/>
        <dbReference type="ChEBI" id="CHEBI:30013"/>
        <dbReference type="ChEBI" id="CHEBI:30616"/>
        <dbReference type="ChEBI" id="CHEBI:33019"/>
        <dbReference type="ChEBI" id="CHEBI:138113"/>
        <dbReference type="EC" id="2.7.7.108"/>
    </reaction>
</comment>
<feature type="binding site" evidence="8">
    <location>
        <position position="81"/>
    </location>
    <ligand>
        <name>ATP</name>
        <dbReference type="ChEBI" id="CHEBI:30616"/>
    </ligand>
</feature>
<feature type="binding site" evidence="8">
    <location>
        <position position="252"/>
    </location>
    <ligand>
        <name>ATP</name>
        <dbReference type="ChEBI" id="CHEBI:30616"/>
    </ligand>
</feature>
<comment type="catalytic activity">
    <reaction evidence="8">
        <text>L-histidyl-[protein] + UTP = N(tele)-(5'-uridylyl)-L-histidyl-[protein] + diphosphate</text>
        <dbReference type="Rhea" id="RHEA:83891"/>
        <dbReference type="Rhea" id="RHEA-COMP:9745"/>
        <dbReference type="Rhea" id="RHEA-COMP:20239"/>
        <dbReference type="ChEBI" id="CHEBI:29979"/>
        <dbReference type="ChEBI" id="CHEBI:33019"/>
        <dbReference type="ChEBI" id="CHEBI:46398"/>
        <dbReference type="ChEBI" id="CHEBI:233474"/>
    </reaction>
</comment>
<keyword evidence="5 8" id="KW-0547">Nucleotide-binding</keyword>
<evidence type="ECO:0000313" key="10">
    <source>
        <dbReference type="Proteomes" id="UP001597519"/>
    </source>
</evidence>
<feature type="binding site" evidence="8">
    <location>
        <position position="174"/>
    </location>
    <ligand>
        <name>ATP</name>
        <dbReference type="ChEBI" id="CHEBI:30616"/>
    </ligand>
</feature>
<reference evidence="10" key="1">
    <citation type="journal article" date="2019" name="Int. J. Syst. Evol. Microbiol.">
        <title>The Global Catalogue of Microorganisms (GCM) 10K type strain sequencing project: providing services to taxonomists for standard genome sequencing and annotation.</title>
        <authorList>
            <consortium name="The Broad Institute Genomics Platform"/>
            <consortium name="The Broad Institute Genome Sequencing Center for Infectious Disease"/>
            <person name="Wu L."/>
            <person name="Ma J."/>
        </authorList>
    </citation>
    <scope>NUCLEOTIDE SEQUENCE [LARGE SCALE GENOMIC DNA]</scope>
    <source>
        <strain evidence="10">KCTC 33575</strain>
    </source>
</reference>
<dbReference type="RefSeq" id="WP_377770655.1">
    <property type="nucleotide sequence ID" value="NZ_JBHUOQ010000001.1"/>
</dbReference>
<comment type="catalytic activity">
    <reaction evidence="8">
        <text>L-tyrosyl-[protein] + UTP = O-(5'-uridylyl)-L-tyrosyl-[protein] + diphosphate</text>
        <dbReference type="Rhea" id="RHEA:83887"/>
        <dbReference type="Rhea" id="RHEA-COMP:10136"/>
        <dbReference type="Rhea" id="RHEA-COMP:20238"/>
        <dbReference type="ChEBI" id="CHEBI:33019"/>
        <dbReference type="ChEBI" id="CHEBI:46398"/>
        <dbReference type="ChEBI" id="CHEBI:46858"/>
        <dbReference type="ChEBI" id="CHEBI:90602"/>
    </reaction>
</comment>
<dbReference type="EC" id="2.7.7.108" evidence="8"/>
<dbReference type="PANTHER" id="PTHR32057">
    <property type="entry name" value="PROTEIN ADENYLYLTRANSFERASE SELO, MITOCHONDRIAL"/>
    <property type="match status" value="1"/>
</dbReference>
<feature type="binding site" evidence="8">
    <location>
        <position position="252"/>
    </location>
    <ligand>
        <name>Mg(2+)</name>
        <dbReference type="ChEBI" id="CHEBI:18420"/>
    </ligand>
</feature>
<feature type="binding site" evidence="8">
    <location>
        <position position="83"/>
    </location>
    <ligand>
        <name>ATP</name>
        <dbReference type="ChEBI" id="CHEBI:30616"/>
    </ligand>
</feature>
<feature type="binding site" evidence="8">
    <location>
        <position position="116"/>
    </location>
    <ligand>
        <name>ATP</name>
        <dbReference type="ChEBI" id="CHEBI:30616"/>
    </ligand>
</feature>
<keyword evidence="4 8" id="KW-0479">Metal-binding</keyword>
<dbReference type="EMBL" id="JBHUOQ010000001">
    <property type="protein sequence ID" value="MFD2829024.1"/>
    <property type="molecule type" value="Genomic_DNA"/>
</dbReference>
<organism evidence="9 10">
    <name type="scientific">Corticicoccus populi</name>
    <dbReference type="NCBI Taxonomy" id="1812821"/>
    <lineage>
        <taxon>Bacteria</taxon>
        <taxon>Bacillati</taxon>
        <taxon>Bacillota</taxon>
        <taxon>Bacilli</taxon>
        <taxon>Bacillales</taxon>
        <taxon>Staphylococcaceae</taxon>
        <taxon>Corticicoccus</taxon>
    </lineage>
</organism>